<evidence type="ECO:0000313" key="2">
    <source>
        <dbReference type="Proteomes" id="UP000337909"/>
    </source>
</evidence>
<proteinExistence type="predicted"/>
<reference evidence="1 2" key="1">
    <citation type="submission" date="2019-09" db="EMBL/GenBank/DDBJ databases">
        <authorList>
            <person name="Chandra G."/>
            <person name="Truman W A."/>
        </authorList>
    </citation>
    <scope>NUCLEOTIDE SEQUENCE [LARGE SCALE GENOMIC DNA]</scope>
    <source>
        <strain evidence="1">PS691</strain>
    </source>
</reference>
<protein>
    <recommendedName>
        <fullName evidence="3">Capsular biosynthesis protein</fullName>
    </recommendedName>
</protein>
<gene>
    <name evidence="1" type="ORF">PS691_03477</name>
</gene>
<evidence type="ECO:0000313" key="1">
    <source>
        <dbReference type="EMBL" id="VVO11948.1"/>
    </source>
</evidence>
<evidence type="ECO:0008006" key="3">
    <source>
        <dbReference type="Google" id="ProtNLM"/>
    </source>
</evidence>
<dbReference type="OrthoDB" id="9814110at2"/>
<dbReference type="RefSeq" id="WP_150643382.1">
    <property type="nucleotide sequence ID" value="NZ_CABVHQ010000034.1"/>
</dbReference>
<dbReference type="InterPro" id="IPR029044">
    <property type="entry name" value="Nucleotide-diphossugar_trans"/>
</dbReference>
<dbReference type="Proteomes" id="UP000337909">
    <property type="component" value="Unassembled WGS sequence"/>
</dbReference>
<accession>A0A5E7DDQ1</accession>
<dbReference type="EMBL" id="CABVHQ010000034">
    <property type="protein sequence ID" value="VVO11948.1"/>
    <property type="molecule type" value="Genomic_DNA"/>
</dbReference>
<organism evidence="1 2">
    <name type="scientific">Pseudomonas fluorescens</name>
    <dbReference type="NCBI Taxonomy" id="294"/>
    <lineage>
        <taxon>Bacteria</taxon>
        <taxon>Pseudomonadati</taxon>
        <taxon>Pseudomonadota</taxon>
        <taxon>Gammaproteobacteria</taxon>
        <taxon>Pseudomonadales</taxon>
        <taxon>Pseudomonadaceae</taxon>
        <taxon>Pseudomonas</taxon>
    </lineage>
</organism>
<name>A0A5E7DDQ1_PSEFL</name>
<sequence length="525" mass="59840">MIIINSGAYIIPELQAEYGKIPPCMLPLGNRRLLQHQVTAIREKFQLARIVLSLPESYKLTINDGLLLKQTGANVVRVPDVFSLAESVLYVLNTQDEDPADPVIRLMHGDTLITDIPDTNDTIGISKTTDDYGWELESKDDSEELVWCGLFTFSSVRLLIQSLTLARGNFIEAIRRYSAKCPLSSSHIKQWHDLGHVNTYFKSRSSITTQRSFNSLHIENGIVYKTGHPNKKIEAEAQWFLNIPPRIKKYTPQLIDMGKDDAGLSFYCLEFLSLAPLNEIFVHGRNPPFYWRKVFDLFGNLLGEFSFSDVGQVKKLSNLTAETETLYKEKTYRRLAEFGECNFYDIHKPTHYADQDVPSLMDLATICIERTLALPVVPSILHGDLCFSNILYDSRSEAIKVIDPRGISESGELSIFGDQKYDVAKLAHSVLGLYDWIIAGRYELHVNENNMVLDFHLDERILAIQNTFEKKSFMPNITVRELMPAVVLLFISMLPLHADRADRQKAMVANAYRIYLKYCTMEHLS</sequence>
<dbReference type="SUPFAM" id="SSF53448">
    <property type="entry name" value="Nucleotide-diphospho-sugar transferases"/>
    <property type="match status" value="1"/>
</dbReference>
<dbReference type="AlphaFoldDB" id="A0A5E7DDQ1"/>
<dbReference type="SUPFAM" id="SSF56112">
    <property type="entry name" value="Protein kinase-like (PK-like)"/>
    <property type="match status" value="1"/>
</dbReference>
<dbReference type="InterPro" id="IPR011009">
    <property type="entry name" value="Kinase-like_dom_sf"/>
</dbReference>